<dbReference type="SUPFAM" id="SSF144052">
    <property type="entry name" value="Thermophilic metalloprotease-like"/>
    <property type="match status" value="1"/>
</dbReference>
<sequence>MTRLYEFEVGKAARILVEELFGLKPGETMVITADTESNEQVVNATAQAVFAAGGKPVVLWLASPLGVGKAADSMLPEAVLVAALRSADAWVEYNNQWIFYSTAYDKVYKDDCALRHLCLVGMNPDMMVRCIGRINHPALKAFQDRLADLIKSSHHVRIASDAGTDIEFDNYPGRNVLCRDGYALTPGSHMMSGQMSWAPALETLNGTIVFDGSINPPTGLLDAPVCLTVKAGVVTKVEGSRQAQAFDAWLRGFNHPQMLRIAHSSLGFNPGARLTGDVAEDERIWGATEWGIGNIGKQLIPNGVPGPSHCDGICLNTSIWFDGVRFTKDGQLCLEEFIALEKVIRQ</sequence>
<dbReference type="GO" id="GO:0046872">
    <property type="term" value="F:metal ion binding"/>
    <property type="evidence" value="ECO:0007669"/>
    <property type="project" value="UniProtKB-KW"/>
</dbReference>
<organism evidence="2">
    <name type="scientific">bioreactor metagenome</name>
    <dbReference type="NCBI Taxonomy" id="1076179"/>
    <lineage>
        <taxon>unclassified sequences</taxon>
        <taxon>metagenomes</taxon>
        <taxon>ecological metagenomes</taxon>
    </lineage>
</organism>
<dbReference type="PANTHER" id="PTHR34448">
    <property type="entry name" value="AMINOPEPTIDASE"/>
    <property type="match status" value="1"/>
</dbReference>
<reference evidence="2" key="1">
    <citation type="submission" date="2019-08" db="EMBL/GenBank/DDBJ databases">
        <authorList>
            <person name="Kucharzyk K."/>
            <person name="Murdoch R.W."/>
            <person name="Higgins S."/>
            <person name="Loffler F."/>
        </authorList>
    </citation>
    <scope>NUCLEOTIDE SEQUENCE</scope>
</reference>
<accession>A0A644T039</accession>
<dbReference type="Pfam" id="PF26233">
    <property type="entry name" value="NicX"/>
    <property type="match status" value="1"/>
</dbReference>
<dbReference type="InterPro" id="IPR058739">
    <property type="entry name" value="NicX"/>
</dbReference>
<proteinExistence type="predicted"/>
<dbReference type="InterPro" id="IPR052170">
    <property type="entry name" value="M29_Exopeptidase"/>
</dbReference>
<gene>
    <name evidence="2" type="ORF">SDC9_05373</name>
</gene>
<evidence type="ECO:0008006" key="3">
    <source>
        <dbReference type="Google" id="ProtNLM"/>
    </source>
</evidence>
<dbReference type="AlphaFoldDB" id="A0A644T039"/>
<dbReference type="EMBL" id="VSSQ01000010">
    <property type="protein sequence ID" value="MPL59817.1"/>
    <property type="molecule type" value="Genomic_DNA"/>
</dbReference>
<comment type="caution">
    <text evidence="2">The sequence shown here is derived from an EMBL/GenBank/DDBJ whole genome shotgun (WGS) entry which is preliminary data.</text>
</comment>
<evidence type="ECO:0000256" key="1">
    <source>
        <dbReference type="ARBA" id="ARBA00022723"/>
    </source>
</evidence>
<dbReference type="PANTHER" id="PTHR34448:SF1">
    <property type="entry name" value="BLL6088 PROTEIN"/>
    <property type="match status" value="1"/>
</dbReference>
<protein>
    <recommendedName>
        <fullName evidence="3">2,5-dihydroxypyridine 5,6-dioxygenase</fullName>
    </recommendedName>
</protein>
<name>A0A644T039_9ZZZZ</name>
<evidence type="ECO:0000313" key="2">
    <source>
        <dbReference type="EMBL" id="MPL59817.1"/>
    </source>
</evidence>
<keyword evidence="1" id="KW-0479">Metal-binding</keyword>